<dbReference type="PANTHER" id="PTHR15549:SF30">
    <property type="entry name" value="MID2 DOMAIN-CONTAINING PROTEIN"/>
    <property type="match status" value="1"/>
</dbReference>
<feature type="compositionally biased region" description="Polar residues" evidence="5">
    <location>
        <begin position="178"/>
        <end position="192"/>
    </location>
</feature>
<dbReference type="Proteomes" id="UP001187682">
    <property type="component" value="Unassembled WGS sequence"/>
</dbReference>
<keyword evidence="2 6" id="KW-0812">Transmembrane</keyword>
<dbReference type="GO" id="GO:0016020">
    <property type="term" value="C:membrane"/>
    <property type="evidence" value="ECO:0007669"/>
    <property type="project" value="UniProtKB-SubCell"/>
</dbReference>
<sequence length="348" mass="37495">MSLGDPAIFDPNIWYQLSEARVDVGGKDLKHNLVITDSPAGFGVLPDDNNYWQFVPTGDGIENRYFLRSQKTGTGFQLATCWDAEEIHPAKTRLCLPPTDDNADAQMWESYKWDDGTTGIRFINVKNGTKWWLDVHKGNPPYMNDDINTQVFNPAQRWLVSSVSAVAETSFHVDDATTTKPVGPSSPTNVETAPTDDAGSGEDGGSQSLPRHGLSAGVSAGIGVGVAGAIIALVAIIFFVLRRRRQKQIKGEEAAAAAITDYQNGIHEKQAAAALPVEAPTPDTGASEFQGSTPTPEHRGKGLAELPGNNFSPQSPASRTQPYNPGPSLPPHSPSESSYAESHRDRYV</sequence>
<evidence type="ECO:0000313" key="8">
    <source>
        <dbReference type="Proteomes" id="UP001187682"/>
    </source>
</evidence>
<feature type="region of interest" description="Disordered" evidence="5">
    <location>
        <begin position="279"/>
        <end position="348"/>
    </location>
</feature>
<protein>
    <submittedName>
        <fullName evidence="7">Uncharacterized protein</fullName>
    </submittedName>
</protein>
<gene>
    <name evidence="7" type="ORF">DNG_00641</name>
</gene>
<feature type="region of interest" description="Disordered" evidence="5">
    <location>
        <begin position="175"/>
        <end position="212"/>
    </location>
</feature>
<evidence type="ECO:0000256" key="4">
    <source>
        <dbReference type="ARBA" id="ARBA00023136"/>
    </source>
</evidence>
<dbReference type="InterPro" id="IPR051694">
    <property type="entry name" value="Immunoregulatory_rcpt-like"/>
</dbReference>
<feature type="compositionally biased region" description="Pro residues" evidence="5">
    <location>
        <begin position="324"/>
        <end position="333"/>
    </location>
</feature>
<organism evidence="7 8">
    <name type="scientific">Cephalotrichum gorgonifer</name>
    <dbReference type="NCBI Taxonomy" id="2041049"/>
    <lineage>
        <taxon>Eukaryota</taxon>
        <taxon>Fungi</taxon>
        <taxon>Dikarya</taxon>
        <taxon>Ascomycota</taxon>
        <taxon>Pezizomycotina</taxon>
        <taxon>Sordariomycetes</taxon>
        <taxon>Hypocreomycetidae</taxon>
        <taxon>Microascales</taxon>
        <taxon>Microascaceae</taxon>
        <taxon>Cephalotrichum</taxon>
    </lineage>
</organism>
<dbReference type="InterPro" id="IPR035992">
    <property type="entry name" value="Ricin_B-like_lectins"/>
</dbReference>
<evidence type="ECO:0000313" key="7">
    <source>
        <dbReference type="EMBL" id="SPN97125.1"/>
    </source>
</evidence>
<accession>A0AAE8MP43</accession>
<dbReference type="Gene3D" id="2.80.10.50">
    <property type="match status" value="1"/>
</dbReference>
<dbReference type="AlphaFoldDB" id="A0AAE8MP43"/>
<keyword evidence="3 6" id="KW-1133">Transmembrane helix</keyword>
<dbReference type="SUPFAM" id="SSF50370">
    <property type="entry name" value="Ricin B-like lectins"/>
    <property type="match status" value="1"/>
</dbReference>
<comment type="subcellular location">
    <subcellularLocation>
        <location evidence="1">Membrane</location>
        <topology evidence="1">Single-pass membrane protein</topology>
    </subcellularLocation>
</comment>
<dbReference type="EMBL" id="ONZQ02000001">
    <property type="protein sequence ID" value="SPN97125.1"/>
    <property type="molecule type" value="Genomic_DNA"/>
</dbReference>
<evidence type="ECO:0000256" key="3">
    <source>
        <dbReference type="ARBA" id="ARBA00022989"/>
    </source>
</evidence>
<evidence type="ECO:0000256" key="6">
    <source>
        <dbReference type="SAM" id="Phobius"/>
    </source>
</evidence>
<keyword evidence="4 6" id="KW-0472">Membrane</keyword>
<name>A0AAE8MP43_9PEZI</name>
<dbReference type="PANTHER" id="PTHR15549">
    <property type="entry name" value="PAIRED IMMUNOGLOBULIN-LIKE TYPE 2 RECEPTOR"/>
    <property type="match status" value="1"/>
</dbReference>
<evidence type="ECO:0000256" key="1">
    <source>
        <dbReference type="ARBA" id="ARBA00004167"/>
    </source>
</evidence>
<proteinExistence type="predicted"/>
<dbReference type="CDD" id="cd12087">
    <property type="entry name" value="TM_EGFR-like"/>
    <property type="match status" value="1"/>
</dbReference>
<feature type="compositionally biased region" description="Polar residues" evidence="5">
    <location>
        <begin position="309"/>
        <end position="323"/>
    </location>
</feature>
<reference evidence="7" key="1">
    <citation type="submission" date="2018-03" db="EMBL/GenBank/DDBJ databases">
        <authorList>
            <person name="Guldener U."/>
        </authorList>
    </citation>
    <scope>NUCLEOTIDE SEQUENCE</scope>
</reference>
<keyword evidence="8" id="KW-1185">Reference proteome</keyword>
<dbReference type="GO" id="GO:0071944">
    <property type="term" value="C:cell periphery"/>
    <property type="evidence" value="ECO:0007669"/>
    <property type="project" value="UniProtKB-ARBA"/>
</dbReference>
<evidence type="ECO:0000256" key="5">
    <source>
        <dbReference type="SAM" id="MobiDB-lite"/>
    </source>
</evidence>
<comment type="caution">
    <text evidence="7">The sequence shown here is derived from an EMBL/GenBank/DDBJ whole genome shotgun (WGS) entry which is preliminary data.</text>
</comment>
<feature type="transmembrane region" description="Helical" evidence="6">
    <location>
        <begin position="216"/>
        <end position="241"/>
    </location>
</feature>
<evidence type="ECO:0000256" key="2">
    <source>
        <dbReference type="ARBA" id="ARBA00022692"/>
    </source>
</evidence>